<evidence type="ECO:0000256" key="1">
    <source>
        <dbReference type="SAM" id="MobiDB-lite"/>
    </source>
</evidence>
<gene>
    <name evidence="2" type="ORF">HXK09_07355</name>
</gene>
<evidence type="ECO:0000313" key="3">
    <source>
        <dbReference type="Proteomes" id="UP000759246"/>
    </source>
</evidence>
<evidence type="ECO:0000313" key="2">
    <source>
        <dbReference type="EMBL" id="MBF0966953.1"/>
    </source>
</evidence>
<feature type="region of interest" description="Disordered" evidence="1">
    <location>
        <begin position="67"/>
        <end position="111"/>
    </location>
</feature>
<sequence length="111" mass="11846">MTIIQWNHAEVQRAATDAAYAAASLNGVSVHSPATGSKAQATLDEKIRGLKQAITDIATKAKTTSENLTTADKAFRDNESHSGGKITKSGRYPPNTAVETHPPSPRMNIPY</sequence>
<reference evidence="2" key="1">
    <citation type="submission" date="2020-04" db="EMBL/GenBank/DDBJ databases">
        <title>Deep metagenomics examines the oral microbiome during advanced dental caries in children, revealing novel taxa and co-occurrences with host molecules.</title>
        <authorList>
            <person name="Baker J.L."/>
            <person name="Morton J.T."/>
            <person name="Dinis M."/>
            <person name="Alvarez R."/>
            <person name="Tran N.C."/>
            <person name="Knight R."/>
            <person name="Edlund A."/>
        </authorList>
    </citation>
    <scope>NUCLEOTIDE SEQUENCE</scope>
    <source>
        <strain evidence="2">JCVI_30_bin.13</strain>
    </source>
</reference>
<dbReference type="Proteomes" id="UP000759246">
    <property type="component" value="Unassembled WGS sequence"/>
</dbReference>
<protein>
    <submittedName>
        <fullName evidence="2">Uncharacterized protein</fullName>
    </submittedName>
</protein>
<proteinExistence type="predicted"/>
<accession>A0A929WWB2</accession>
<comment type="caution">
    <text evidence="2">The sequence shown here is derived from an EMBL/GenBank/DDBJ whole genome shotgun (WGS) entry which is preliminary data.</text>
</comment>
<feature type="compositionally biased region" description="Basic and acidic residues" evidence="1">
    <location>
        <begin position="73"/>
        <end position="82"/>
    </location>
</feature>
<name>A0A929WWB2_9ACTO</name>
<dbReference type="EMBL" id="JABZGF010000258">
    <property type="protein sequence ID" value="MBF0966953.1"/>
    <property type="molecule type" value="Genomic_DNA"/>
</dbReference>
<organism evidence="2 3">
    <name type="scientific">Actinomyces bouchesdurhonensis</name>
    <dbReference type="NCBI Taxonomy" id="1852361"/>
    <lineage>
        <taxon>Bacteria</taxon>
        <taxon>Bacillati</taxon>
        <taxon>Actinomycetota</taxon>
        <taxon>Actinomycetes</taxon>
        <taxon>Actinomycetales</taxon>
        <taxon>Actinomycetaceae</taxon>
        <taxon>Actinomyces</taxon>
    </lineage>
</organism>
<dbReference type="AlphaFoldDB" id="A0A929WWB2"/>